<evidence type="ECO:0000313" key="3">
    <source>
        <dbReference type="Proteomes" id="UP000017559"/>
    </source>
</evidence>
<proteinExistence type="predicted"/>
<comment type="caution">
    <text evidence="2">The sequence shown here is derived from an EMBL/GenBank/DDBJ whole genome shotgun (WGS) entry which is preliminary data.</text>
</comment>
<dbReference type="HOGENOM" id="CLU_1098747_0_0_1"/>
<evidence type="ECO:0008006" key="4">
    <source>
        <dbReference type="Google" id="ProtNLM"/>
    </source>
</evidence>
<feature type="region of interest" description="Disordered" evidence="1">
    <location>
        <begin position="1"/>
        <end position="37"/>
    </location>
</feature>
<accession>V2XUD2</accession>
<name>V2XUD2_MONRO</name>
<sequence length="253" mass="29490">MPKEQKPRSHPEPTVSPQKGKSKKKTSSSSKDESFMQFYPSTTHRVSEKIKAKIRANPLLMASWKARYEYCNNRARAENSRDWPIKVPREIMDQIMGDPVLGVREHLALAATCTALRRCYHHNDVWHDIRRVRCIPKNGRRVPLESSGGRIPPDSKRMLHLATSPQKKKAHGPYFKELADAYGSHRYSIKNCWEHRIFADLAKKLYPLVTDEHLKHLHFFEENHRGYPNQWTEEGYAEVCVEWMSYRIKAGLA</sequence>
<dbReference type="KEGG" id="mrr:Moror_11744"/>
<organism evidence="2 3">
    <name type="scientific">Moniliophthora roreri (strain MCA 2997)</name>
    <name type="common">Cocoa frosty pod rot fungus</name>
    <name type="synonym">Crinipellis roreri</name>
    <dbReference type="NCBI Taxonomy" id="1381753"/>
    <lineage>
        <taxon>Eukaryota</taxon>
        <taxon>Fungi</taxon>
        <taxon>Dikarya</taxon>
        <taxon>Basidiomycota</taxon>
        <taxon>Agaricomycotina</taxon>
        <taxon>Agaricomycetes</taxon>
        <taxon>Agaricomycetidae</taxon>
        <taxon>Agaricales</taxon>
        <taxon>Marasmiineae</taxon>
        <taxon>Marasmiaceae</taxon>
        <taxon>Moniliophthora</taxon>
    </lineage>
</organism>
<gene>
    <name evidence="2" type="ORF">Moror_11744</name>
</gene>
<protein>
    <recommendedName>
        <fullName evidence="4">F-box domain-containing protein</fullName>
    </recommendedName>
</protein>
<dbReference type="AlphaFoldDB" id="V2XUD2"/>
<evidence type="ECO:0000313" key="2">
    <source>
        <dbReference type="EMBL" id="ESK83029.1"/>
    </source>
</evidence>
<dbReference type="Proteomes" id="UP000017559">
    <property type="component" value="Unassembled WGS sequence"/>
</dbReference>
<keyword evidence="3" id="KW-1185">Reference proteome</keyword>
<evidence type="ECO:0000256" key="1">
    <source>
        <dbReference type="SAM" id="MobiDB-lite"/>
    </source>
</evidence>
<dbReference type="EMBL" id="AWSO01001712">
    <property type="protein sequence ID" value="ESK83029.1"/>
    <property type="molecule type" value="Genomic_DNA"/>
</dbReference>
<dbReference type="OrthoDB" id="2996811at2759"/>
<reference evidence="2 3" key="1">
    <citation type="journal article" date="2014" name="BMC Genomics">
        <title>Genome and secretome analysis of the hemibiotrophic fungal pathogen, Moniliophthora roreri, which causes frosty pod rot disease of cacao: mechanisms of the biotrophic and necrotrophic phases.</title>
        <authorList>
            <person name="Meinhardt L.W."/>
            <person name="Costa G.G.L."/>
            <person name="Thomazella D.P.T."/>
            <person name="Teixeira P.J.P.L."/>
            <person name="Carazzolle M.F."/>
            <person name="Schuster S.C."/>
            <person name="Carlson J.E."/>
            <person name="Guiltinan M.J."/>
            <person name="Mieczkowski P."/>
            <person name="Farmer A."/>
            <person name="Ramaraj T."/>
            <person name="Crozier J."/>
            <person name="Davis R.E."/>
            <person name="Shao J."/>
            <person name="Melnick R.L."/>
            <person name="Pereira G.A.G."/>
            <person name="Bailey B.A."/>
        </authorList>
    </citation>
    <scope>NUCLEOTIDE SEQUENCE [LARGE SCALE GENOMIC DNA]</scope>
    <source>
        <strain evidence="2 3">MCA 2997</strain>
    </source>
</reference>
<feature type="compositionally biased region" description="Basic and acidic residues" evidence="1">
    <location>
        <begin position="1"/>
        <end position="11"/>
    </location>
</feature>